<dbReference type="eggNOG" id="COG1192">
    <property type="taxonomic scope" value="Bacteria"/>
</dbReference>
<dbReference type="PANTHER" id="PTHR13696">
    <property type="entry name" value="P-LOOP CONTAINING NUCLEOSIDE TRIPHOSPHATE HYDROLASE"/>
    <property type="match status" value="1"/>
</dbReference>
<name>A3K423_SAGS3</name>
<evidence type="ECO:0000313" key="3">
    <source>
        <dbReference type="Proteomes" id="UP000005713"/>
    </source>
</evidence>
<dbReference type="CDD" id="cd02042">
    <property type="entry name" value="ParAB_family"/>
    <property type="match status" value="1"/>
</dbReference>
<dbReference type="PIRSF" id="PIRSF009320">
    <property type="entry name" value="Nuc_binding_HP_1000"/>
    <property type="match status" value="1"/>
</dbReference>
<dbReference type="EMBL" id="AAYA01000006">
    <property type="protein sequence ID" value="EBA08287.1"/>
    <property type="molecule type" value="Genomic_DNA"/>
</dbReference>
<organism evidence="2 3">
    <name type="scientific">Sagittula stellata (strain ATCC 700073 / DSM 11524 / E-37)</name>
    <dbReference type="NCBI Taxonomy" id="388399"/>
    <lineage>
        <taxon>Bacteria</taxon>
        <taxon>Pseudomonadati</taxon>
        <taxon>Pseudomonadota</taxon>
        <taxon>Alphaproteobacteria</taxon>
        <taxon>Rhodobacterales</taxon>
        <taxon>Roseobacteraceae</taxon>
        <taxon>Sagittula</taxon>
    </lineage>
</organism>
<comment type="caution">
    <text evidence="2">The sequence shown here is derived from an EMBL/GenBank/DDBJ whole genome shotgun (WGS) entry which is preliminary data.</text>
</comment>
<dbReference type="Pfam" id="PF01656">
    <property type="entry name" value="CbiA"/>
    <property type="match status" value="1"/>
</dbReference>
<protein>
    <submittedName>
        <fullName evidence="2">ParA family protein</fullName>
    </submittedName>
</protein>
<accession>A3K423</accession>
<dbReference type="InterPro" id="IPR048089">
    <property type="entry name" value="McdA"/>
</dbReference>
<feature type="domain" description="CobQ/CobB/MinD/ParA nucleotide binding" evidence="1">
    <location>
        <begin position="6"/>
        <end position="184"/>
    </location>
</feature>
<keyword evidence="3" id="KW-1185">Reference proteome</keyword>
<dbReference type="Proteomes" id="UP000005713">
    <property type="component" value="Unassembled WGS sequence"/>
</dbReference>
<dbReference type="NCBIfam" id="NF041546">
    <property type="entry name" value="ParA_partition"/>
    <property type="match status" value="1"/>
</dbReference>
<sequence length="212" mass="22560">MAGQVITVAQQKGGSGKTTLAAHLALGFRAEGKTVGLIDLDPQGSLGRWYMTRLEADESACERLEFATSSAWGISMEVRKMANACDVVVIDTPPKVDSDLRPALRVAHLVVVPISVGHMDLWATEGVMDLADRENKPVLLVLNRTRSGTRLGAEVMEAARQLGAPLAKAAVAQRVGYAEAMGHGRGAIEAKGPAREEISALVAEVAERLKPR</sequence>
<dbReference type="Gene3D" id="3.40.50.300">
    <property type="entry name" value="P-loop containing nucleotide triphosphate hydrolases"/>
    <property type="match status" value="1"/>
</dbReference>
<dbReference type="InterPro" id="IPR050678">
    <property type="entry name" value="DNA_Partitioning_ATPase"/>
</dbReference>
<evidence type="ECO:0000259" key="1">
    <source>
        <dbReference type="Pfam" id="PF01656"/>
    </source>
</evidence>
<dbReference type="InterPro" id="IPR002586">
    <property type="entry name" value="CobQ/CobB/MinD/ParA_Nub-bd_dom"/>
</dbReference>
<proteinExistence type="predicted"/>
<evidence type="ECO:0000313" key="2">
    <source>
        <dbReference type="EMBL" id="EBA08287.1"/>
    </source>
</evidence>
<dbReference type="PANTHER" id="PTHR13696:SF96">
    <property type="entry name" value="COBQ_COBB_MIND_PARA NUCLEOTIDE BINDING DOMAIN-CONTAINING PROTEIN"/>
    <property type="match status" value="1"/>
</dbReference>
<dbReference type="SUPFAM" id="SSF52540">
    <property type="entry name" value="P-loop containing nucleoside triphosphate hydrolases"/>
    <property type="match status" value="1"/>
</dbReference>
<dbReference type="AlphaFoldDB" id="A3K423"/>
<dbReference type="RefSeq" id="WP_005859257.1">
    <property type="nucleotide sequence ID" value="NZ_AAYA01000006.1"/>
</dbReference>
<dbReference type="OrthoDB" id="9804460at2"/>
<dbReference type="InterPro" id="IPR027417">
    <property type="entry name" value="P-loop_NTPase"/>
</dbReference>
<gene>
    <name evidence="2" type="ORF">SSE37_12104</name>
</gene>
<reference evidence="2 3" key="1">
    <citation type="submission" date="2006-06" db="EMBL/GenBank/DDBJ databases">
        <authorList>
            <person name="Moran M.A."/>
            <person name="Ferriera S."/>
            <person name="Johnson J."/>
            <person name="Kravitz S."/>
            <person name="Beeson K."/>
            <person name="Sutton G."/>
            <person name="Rogers Y.-H."/>
            <person name="Friedman R."/>
            <person name="Frazier M."/>
            <person name="Venter J.C."/>
        </authorList>
    </citation>
    <scope>NUCLEOTIDE SEQUENCE [LARGE SCALE GENOMIC DNA]</scope>
    <source>
        <strain evidence="2 3">E-37</strain>
    </source>
</reference>